<dbReference type="EMBL" id="QFQZ01000006">
    <property type="protein sequence ID" value="PZR36457.1"/>
    <property type="molecule type" value="Genomic_DNA"/>
</dbReference>
<comment type="caution">
    <text evidence="2">The sequence shown here is derived from an EMBL/GenBank/DDBJ whole genome shotgun (WGS) entry which is preliminary data.</text>
</comment>
<evidence type="ECO:0000313" key="2">
    <source>
        <dbReference type="EMBL" id="PZR36457.1"/>
    </source>
</evidence>
<accession>A0A2W5VD50</accession>
<sequence length="302" mass="31767">MNAITPIEAAEQPAADIVALFEADPKIVLTDKSKADAFFAAVKTEVEAHVPDLTTAKGREAIGSIAYKVTRSKTAIDKARLDLTSDLRKEVDRINKVGKEEEARYAALAAAARQPLTDWEAAEKARKARIQAAFDFLQSAPLAQPGDTSERLAARLAQVQAATFGDDFEAEHKEAAERLQRIAIDALTTAIERVKQAEKDAADLAAFRAAQAAQAAQAAAAAPTVQAEAAAPAAATENHVAPPAPPPPTASPSETAIILGRAKTGLMDVCGLDEDTAKRVVLAIARGQVANLTITRENAHVG</sequence>
<gene>
    <name evidence="2" type="ORF">DI526_03195</name>
</gene>
<dbReference type="RefSeq" id="WP_304273972.1">
    <property type="nucleotide sequence ID" value="NZ_QFQZ01000006.1"/>
</dbReference>
<evidence type="ECO:0000256" key="1">
    <source>
        <dbReference type="SAM" id="MobiDB-lite"/>
    </source>
</evidence>
<protein>
    <submittedName>
        <fullName evidence="2">Uncharacterized protein</fullName>
    </submittedName>
</protein>
<feature type="region of interest" description="Disordered" evidence="1">
    <location>
        <begin position="230"/>
        <end position="254"/>
    </location>
</feature>
<name>A0A2W5VD50_9CAUL</name>
<evidence type="ECO:0000313" key="3">
    <source>
        <dbReference type="Proteomes" id="UP000249393"/>
    </source>
</evidence>
<dbReference type="AlphaFoldDB" id="A0A2W5VD50"/>
<reference evidence="2 3" key="1">
    <citation type="submission" date="2017-08" db="EMBL/GenBank/DDBJ databases">
        <title>Infants hospitalized years apart are colonized by the same room-sourced microbial strains.</title>
        <authorList>
            <person name="Brooks B."/>
            <person name="Olm M.R."/>
            <person name="Firek B.A."/>
            <person name="Baker R."/>
            <person name="Thomas B.C."/>
            <person name="Morowitz M.J."/>
            <person name="Banfield J.F."/>
        </authorList>
    </citation>
    <scope>NUCLEOTIDE SEQUENCE [LARGE SCALE GENOMIC DNA]</scope>
    <source>
        <strain evidence="2">S2_003_000_R2_4</strain>
    </source>
</reference>
<organism evidence="2 3">
    <name type="scientific">Caulobacter segnis</name>
    <dbReference type="NCBI Taxonomy" id="88688"/>
    <lineage>
        <taxon>Bacteria</taxon>
        <taxon>Pseudomonadati</taxon>
        <taxon>Pseudomonadota</taxon>
        <taxon>Alphaproteobacteria</taxon>
        <taxon>Caulobacterales</taxon>
        <taxon>Caulobacteraceae</taxon>
        <taxon>Caulobacter</taxon>
    </lineage>
</organism>
<proteinExistence type="predicted"/>
<dbReference type="Proteomes" id="UP000249393">
    <property type="component" value="Unassembled WGS sequence"/>
</dbReference>